<organism evidence="5 6">
    <name type="scientific">Robertmurraya beringensis</name>
    <dbReference type="NCBI Taxonomy" id="641660"/>
    <lineage>
        <taxon>Bacteria</taxon>
        <taxon>Bacillati</taxon>
        <taxon>Bacillota</taxon>
        <taxon>Bacilli</taxon>
        <taxon>Bacillales</taxon>
        <taxon>Bacillaceae</taxon>
        <taxon>Robertmurraya</taxon>
    </lineage>
</organism>
<evidence type="ECO:0000256" key="2">
    <source>
        <dbReference type="ARBA" id="ARBA00023125"/>
    </source>
</evidence>
<dbReference type="PROSITE" id="PS00356">
    <property type="entry name" value="HTH_LACI_1"/>
    <property type="match status" value="1"/>
</dbReference>
<dbReference type="Gene3D" id="1.10.260.40">
    <property type="entry name" value="lambda repressor-like DNA-binding domains"/>
    <property type="match status" value="1"/>
</dbReference>
<dbReference type="Gene3D" id="3.40.50.2300">
    <property type="match status" value="2"/>
</dbReference>
<evidence type="ECO:0000259" key="4">
    <source>
        <dbReference type="PROSITE" id="PS50932"/>
    </source>
</evidence>
<dbReference type="GO" id="GO:0003677">
    <property type="term" value="F:DNA binding"/>
    <property type="evidence" value="ECO:0007669"/>
    <property type="project" value="UniProtKB-KW"/>
</dbReference>
<sequence length="338" mass="37589">MSITIQDIAKEAQVSISTVSRVINKSKTVSPELQKRVEEVIKKNDFKPNSLARGLITNQTNIIGIIVPDISNPVFGALTKGINSVCEQKNYTLMVCESGGKQEKEIELLKILGDKKIDGVLFAGVDVNPTLIDGMKKNEFPVVLVTQEASGGEEILYTVVHDNIRATYDAVSFLIENNHKKIAFIGGPENDYSSGQKRMKGFQLALKENELVVPDSYIEHGDFTFDSGYNCMKRIYEENLVLPTAVMVCNDVMAIGAIRFLKSAQVSVPDDISILGFDDSEIGKYFTPELSTVRISYFDEGVKAAKTLFKLMSKKNTTIPKTQFVPHKIIRRNSVRRI</sequence>
<keyword evidence="1" id="KW-0805">Transcription regulation</keyword>
<dbReference type="PANTHER" id="PTHR30146">
    <property type="entry name" value="LACI-RELATED TRANSCRIPTIONAL REPRESSOR"/>
    <property type="match status" value="1"/>
</dbReference>
<name>A0ABV6KQH9_9BACI</name>
<dbReference type="PROSITE" id="PS50932">
    <property type="entry name" value="HTH_LACI_2"/>
    <property type="match status" value="1"/>
</dbReference>
<gene>
    <name evidence="5" type="ORF">ACFFHF_08600</name>
</gene>
<dbReference type="PANTHER" id="PTHR30146:SF109">
    <property type="entry name" value="HTH-TYPE TRANSCRIPTIONAL REGULATOR GALS"/>
    <property type="match status" value="1"/>
</dbReference>
<keyword evidence="6" id="KW-1185">Reference proteome</keyword>
<dbReference type="CDD" id="cd01392">
    <property type="entry name" value="HTH_LacI"/>
    <property type="match status" value="1"/>
</dbReference>
<accession>A0ABV6KQH9</accession>
<dbReference type="InterPro" id="IPR000843">
    <property type="entry name" value="HTH_LacI"/>
</dbReference>
<dbReference type="CDD" id="cd06267">
    <property type="entry name" value="PBP1_LacI_sugar_binding-like"/>
    <property type="match status" value="1"/>
</dbReference>
<evidence type="ECO:0000313" key="6">
    <source>
        <dbReference type="Proteomes" id="UP001589738"/>
    </source>
</evidence>
<comment type="caution">
    <text evidence="5">The sequence shown here is derived from an EMBL/GenBank/DDBJ whole genome shotgun (WGS) entry which is preliminary data.</text>
</comment>
<keyword evidence="3" id="KW-0804">Transcription</keyword>
<dbReference type="Pfam" id="PF13377">
    <property type="entry name" value="Peripla_BP_3"/>
    <property type="match status" value="1"/>
</dbReference>
<evidence type="ECO:0000256" key="3">
    <source>
        <dbReference type="ARBA" id="ARBA00023163"/>
    </source>
</evidence>
<dbReference type="SUPFAM" id="SSF53822">
    <property type="entry name" value="Periplasmic binding protein-like I"/>
    <property type="match status" value="1"/>
</dbReference>
<dbReference type="InterPro" id="IPR010982">
    <property type="entry name" value="Lambda_DNA-bd_dom_sf"/>
</dbReference>
<feature type="domain" description="HTH lacI-type" evidence="4">
    <location>
        <begin position="3"/>
        <end position="57"/>
    </location>
</feature>
<dbReference type="Proteomes" id="UP001589738">
    <property type="component" value="Unassembled WGS sequence"/>
</dbReference>
<dbReference type="Pfam" id="PF00356">
    <property type="entry name" value="LacI"/>
    <property type="match status" value="1"/>
</dbReference>
<evidence type="ECO:0000256" key="1">
    <source>
        <dbReference type="ARBA" id="ARBA00023015"/>
    </source>
</evidence>
<reference evidence="5 6" key="1">
    <citation type="submission" date="2024-09" db="EMBL/GenBank/DDBJ databases">
        <authorList>
            <person name="Sun Q."/>
            <person name="Mori K."/>
        </authorList>
    </citation>
    <scope>NUCLEOTIDE SEQUENCE [LARGE SCALE GENOMIC DNA]</scope>
    <source>
        <strain evidence="5 6">CGMCC 1.9126</strain>
    </source>
</reference>
<protein>
    <submittedName>
        <fullName evidence="5">LacI family DNA-binding transcriptional regulator</fullName>
    </submittedName>
</protein>
<keyword evidence="2 5" id="KW-0238">DNA-binding</keyword>
<dbReference type="SUPFAM" id="SSF47413">
    <property type="entry name" value="lambda repressor-like DNA-binding domains"/>
    <property type="match status" value="1"/>
</dbReference>
<dbReference type="SMART" id="SM00354">
    <property type="entry name" value="HTH_LACI"/>
    <property type="match status" value="1"/>
</dbReference>
<evidence type="ECO:0000313" key="5">
    <source>
        <dbReference type="EMBL" id="MFC0475310.1"/>
    </source>
</evidence>
<proteinExistence type="predicted"/>
<dbReference type="InterPro" id="IPR046335">
    <property type="entry name" value="LacI/GalR-like_sensor"/>
</dbReference>
<dbReference type="InterPro" id="IPR028082">
    <property type="entry name" value="Peripla_BP_I"/>
</dbReference>
<dbReference type="EMBL" id="JBHLUU010000025">
    <property type="protein sequence ID" value="MFC0475310.1"/>
    <property type="molecule type" value="Genomic_DNA"/>
</dbReference>
<dbReference type="RefSeq" id="WP_160548851.1">
    <property type="nucleotide sequence ID" value="NZ_JBHLUU010000025.1"/>
</dbReference>
<dbReference type="PRINTS" id="PR00036">
    <property type="entry name" value="HTHLACI"/>
</dbReference>